<accession>A0A1I5D707</accession>
<feature type="compositionally biased region" description="Low complexity" evidence="1">
    <location>
        <begin position="149"/>
        <end position="166"/>
    </location>
</feature>
<dbReference type="OrthoDB" id="4538973at2"/>
<sequence length="178" mass="16771">MPSAAGPALTLAAVGAVAVGVATANVVLTADPAPPAVEQATGALALGSPLPAPAAPPAPDAPQGSAGYTGWSADRAVSVDIRVENGSAKAYVCDGAAVESWTTGPVAQDGPTVLTAGDGSRVEYTVRDGAASGTASVGGTTWEFTAPRAPAAAEPAAPPAGNTGSVGDAGSGGYGGGY</sequence>
<dbReference type="EMBL" id="FOUY01000025">
    <property type="protein sequence ID" value="SFN94992.1"/>
    <property type="molecule type" value="Genomic_DNA"/>
</dbReference>
<evidence type="ECO:0000313" key="3">
    <source>
        <dbReference type="EMBL" id="SFN94992.1"/>
    </source>
</evidence>
<feature type="compositionally biased region" description="Pro residues" evidence="1">
    <location>
        <begin position="50"/>
        <end position="60"/>
    </location>
</feature>
<reference evidence="3 4" key="1">
    <citation type="submission" date="2016-10" db="EMBL/GenBank/DDBJ databases">
        <authorList>
            <person name="de Groot N.N."/>
        </authorList>
    </citation>
    <scope>NUCLEOTIDE SEQUENCE [LARGE SCALE GENOMIC DNA]</scope>
    <source>
        <strain evidence="3 4">CGMCC 4.1877</strain>
    </source>
</reference>
<protein>
    <recommendedName>
        <fullName evidence="5">Serine/threonine protein kinase</fullName>
    </recommendedName>
</protein>
<evidence type="ECO:0008006" key="5">
    <source>
        <dbReference type="Google" id="ProtNLM"/>
    </source>
</evidence>
<feature type="signal peptide" evidence="2">
    <location>
        <begin position="1"/>
        <end position="24"/>
    </location>
</feature>
<feature type="region of interest" description="Disordered" evidence="1">
    <location>
        <begin position="48"/>
        <end position="69"/>
    </location>
</feature>
<dbReference type="Proteomes" id="UP000199614">
    <property type="component" value="Unassembled WGS sequence"/>
</dbReference>
<feature type="chain" id="PRO_5038926727" description="Serine/threonine protein kinase" evidence="2">
    <location>
        <begin position="25"/>
        <end position="178"/>
    </location>
</feature>
<feature type="region of interest" description="Disordered" evidence="1">
    <location>
        <begin position="149"/>
        <end position="178"/>
    </location>
</feature>
<proteinExistence type="predicted"/>
<dbReference type="STRING" id="260086.SAMN05216207_102554"/>
<evidence type="ECO:0000313" key="4">
    <source>
        <dbReference type="Proteomes" id="UP000199614"/>
    </source>
</evidence>
<name>A0A1I5D707_PSUAM</name>
<evidence type="ECO:0000256" key="2">
    <source>
        <dbReference type="SAM" id="SignalP"/>
    </source>
</evidence>
<feature type="compositionally biased region" description="Gly residues" evidence="1">
    <location>
        <begin position="167"/>
        <end position="178"/>
    </location>
</feature>
<evidence type="ECO:0000256" key="1">
    <source>
        <dbReference type="SAM" id="MobiDB-lite"/>
    </source>
</evidence>
<keyword evidence="4" id="KW-1185">Reference proteome</keyword>
<keyword evidence="2" id="KW-0732">Signal</keyword>
<gene>
    <name evidence="3" type="ORF">SAMN05216207_102554</name>
</gene>
<organism evidence="3 4">
    <name type="scientific">Pseudonocardia ammonioxydans</name>
    <dbReference type="NCBI Taxonomy" id="260086"/>
    <lineage>
        <taxon>Bacteria</taxon>
        <taxon>Bacillati</taxon>
        <taxon>Actinomycetota</taxon>
        <taxon>Actinomycetes</taxon>
        <taxon>Pseudonocardiales</taxon>
        <taxon>Pseudonocardiaceae</taxon>
        <taxon>Pseudonocardia</taxon>
    </lineage>
</organism>
<dbReference type="RefSeq" id="WP_093348312.1">
    <property type="nucleotide sequence ID" value="NZ_FOUY01000025.1"/>
</dbReference>
<dbReference type="AlphaFoldDB" id="A0A1I5D707"/>